<dbReference type="InterPro" id="IPR039315">
    <property type="entry name" value="CheW"/>
</dbReference>
<comment type="caution">
    <text evidence="2">The sequence shown here is derived from an EMBL/GenBank/DDBJ whole genome shotgun (WGS) entry which is preliminary data.</text>
</comment>
<dbReference type="GO" id="GO:0005829">
    <property type="term" value="C:cytosol"/>
    <property type="evidence" value="ECO:0007669"/>
    <property type="project" value="TreeGrafter"/>
</dbReference>
<name>A0A5D3WMQ1_9BACT</name>
<dbReference type="SMART" id="SM00260">
    <property type="entry name" value="CheW"/>
    <property type="match status" value="1"/>
</dbReference>
<dbReference type="PANTHER" id="PTHR22617">
    <property type="entry name" value="CHEMOTAXIS SENSOR HISTIDINE KINASE-RELATED"/>
    <property type="match status" value="1"/>
</dbReference>
<sequence>MLDRLFSAQNDFSLATEEAYLKAFEGTNAEETGPRARWLAFVLGREHYAVSIDHVREIIKPREVTDIPRVPDYLLGVISLRGVIVPIFDLCRRLRLGESGLSEHTRIIVCELGDRVAGLLVDSISQVVDMSEEHIEPPPAILTGLDREMVEGVGRVQGRMIILLNLEQVLNIEAETA</sequence>
<feature type="domain" description="CheW-like" evidence="1">
    <location>
        <begin position="35"/>
        <end position="175"/>
    </location>
</feature>
<reference evidence="2 3" key="1">
    <citation type="submission" date="2019-07" db="EMBL/GenBank/DDBJ databases">
        <title>Genomic Encyclopedia of Type Strains, Phase IV (KMG-IV): sequencing the most valuable type-strain genomes for metagenomic binning, comparative biology and taxonomic classification.</title>
        <authorList>
            <person name="Goeker M."/>
        </authorList>
    </citation>
    <scope>NUCLEOTIDE SEQUENCE [LARGE SCALE GENOMIC DNA]</scope>
    <source>
        <strain evidence="2 3">SS015</strain>
    </source>
</reference>
<dbReference type="GO" id="GO:0006935">
    <property type="term" value="P:chemotaxis"/>
    <property type="evidence" value="ECO:0007669"/>
    <property type="project" value="InterPro"/>
</dbReference>
<evidence type="ECO:0000259" key="1">
    <source>
        <dbReference type="PROSITE" id="PS50851"/>
    </source>
</evidence>
<dbReference type="EMBL" id="VNIB01000001">
    <property type="protein sequence ID" value="TYP00131.1"/>
    <property type="molecule type" value="Genomic_DNA"/>
</dbReference>
<dbReference type="Proteomes" id="UP000324159">
    <property type="component" value="Unassembled WGS sequence"/>
</dbReference>
<dbReference type="CDD" id="cd00732">
    <property type="entry name" value="CheW"/>
    <property type="match status" value="1"/>
</dbReference>
<accession>A0A5D3WMQ1</accession>
<dbReference type="PANTHER" id="PTHR22617:SF23">
    <property type="entry name" value="CHEMOTAXIS PROTEIN CHEW"/>
    <property type="match status" value="1"/>
</dbReference>
<dbReference type="Pfam" id="PF01584">
    <property type="entry name" value="CheW"/>
    <property type="match status" value="1"/>
</dbReference>
<dbReference type="InterPro" id="IPR036061">
    <property type="entry name" value="CheW-like_dom_sf"/>
</dbReference>
<protein>
    <submittedName>
        <fullName evidence="2">Chemotaxis signal transduction protein</fullName>
    </submittedName>
</protein>
<dbReference type="GO" id="GO:0007165">
    <property type="term" value="P:signal transduction"/>
    <property type="evidence" value="ECO:0007669"/>
    <property type="project" value="InterPro"/>
</dbReference>
<dbReference type="AlphaFoldDB" id="A0A5D3WMQ1"/>
<dbReference type="PROSITE" id="PS50851">
    <property type="entry name" value="CHEW"/>
    <property type="match status" value="1"/>
</dbReference>
<keyword evidence="3" id="KW-1185">Reference proteome</keyword>
<dbReference type="Gene3D" id="2.30.30.40">
    <property type="entry name" value="SH3 Domains"/>
    <property type="match status" value="1"/>
</dbReference>
<gene>
    <name evidence="2" type="ORF">EDC39_101291</name>
</gene>
<evidence type="ECO:0000313" key="2">
    <source>
        <dbReference type="EMBL" id="TYP00131.1"/>
    </source>
</evidence>
<evidence type="ECO:0000313" key="3">
    <source>
        <dbReference type="Proteomes" id="UP000324159"/>
    </source>
</evidence>
<dbReference type="SUPFAM" id="SSF50341">
    <property type="entry name" value="CheW-like"/>
    <property type="match status" value="1"/>
</dbReference>
<dbReference type="InterPro" id="IPR002545">
    <property type="entry name" value="CheW-lke_dom"/>
</dbReference>
<organism evidence="2 3">
    <name type="scientific">Geothermobacter ehrlichii</name>
    <dbReference type="NCBI Taxonomy" id="213224"/>
    <lineage>
        <taxon>Bacteria</taxon>
        <taxon>Pseudomonadati</taxon>
        <taxon>Thermodesulfobacteriota</taxon>
        <taxon>Desulfuromonadia</taxon>
        <taxon>Desulfuromonadales</taxon>
        <taxon>Geothermobacteraceae</taxon>
        <taxon>Geothermobacter</taxon>
    </lineage>
</organism>
<proteinExistence type="predicted"/>
<dbReference type="Gene3D" id="2.40.50.180">
    <property type="entry name" value="CheA-289, Domain 4"/>
    <property type="match status" value="1"/>
</dbReference>